<dbReference type="RefSeq" id="XP_003847280.1">
    <property type="nucleotide sequence ID" value="XM_003847232.1"/>
</dbReference>
<gene>
    <name evidence="1" type="ORF">MYCGRDRAFT_97740</name>
</gene>
<dbReference type="EMBL" id="CM001211">
    <property type="protein sequence ID" value="EGP82256.1"/>
    <property type="molecule type" value="Genomic_DNA"/>
</dbReference>
<dbReference type="OrthoDB" id="242910at2759"/>
<keyword evidence="2" id="KW-1185">Reference proteome</keyword>
<evidence type="ECO:0000313" key="1">
    <source>
        <dbReference type="EMBL" id="EGP82256.1"/>
    </source>
</evidence>
<dbReference type="InParanoid" id="F9XR81"/>
<reference evidence="1 2" key="1">
    <citation type="journal article" date="2011" name="PLoS Genet.">
        <title>Finished genome of the fungal wheat pathogen Mycosphaerella graminicola reveals dispensome structure, chromosome plasticity, and stealth pathogenesis.</title>
        <authorList>
            <person name="Goodwin S.B."/>
            <person name="Ben M'barek S."/>
            <person name="Dhillon B."/>
            <person name="Wittenberg A.H.J."/>
            <person name="Crane C.F."/>
            <person name="Hane J.K."/>
            <person name="Foster A.J."/>
            <person name="Van der Lee T.A.J."/>
            <person name="Grimwood J."/>
            <person name="Aerts A."/>
            <person name="Antoniw J."/>
            <person name="Bailey A."/>
            <person name="Bluhm B."/>
            <person name="Bowler J."/>
            <person name="Bristow J."/>
            <person name="van der Burgt A."/>
            <person name="Canto-Canche B."/>
            <person name="Churchill A.C.L."/>
            <person name="Conde-Ferraez L."/>
            <person name="Cools H.J."/>
            <person name="Coutinho P.M."/>
            <person name="Csukai M."/>
            <person name="Dehal P."/>
            <person name="De Wit P."/>
            <person name="Donzelli B."/>
            <person name="van de Geest H.C."/>
            <person name="van Ham R.C.H.J."/>
            <person name="Hammond-Kosack K.E."/>
            <person name="Henrissat B."/>
            <person name="Kilian A."/>
            <person name="Kobayashi A.K."/>
            <person name="Koopmann E."/>
            <person name="Kourmpetis Y."/>
            <person name="Kuzniar A."/>
            <person name="Lindquist E."/>
            <person name="Lombard V."/>
            <person name="Maliepaard C."/>
            <person name="Martins N."/>
            <person name="Mehrabi R."/>
            <person name="Nap J.P.H."/>
            <person name="Ponomarenko A."/>
            <person name="Rudd J.J."/>
            <person name="Salamov A."/>
            <person name="Schmutz J."/>
            <person name="Schouten H.J."/>
            <person name="Shapiro H."/>
            <person name="Stergiopoulos I."/>
            <person name="Torriani S.F.F."/>
            <person name="Tu H."/>
            <person name="de Vries R.P."/>
            <person name="Waalwijk C."/>
            <person name="Ware S.B."/>
            <person name="Wiebenga A."/>
            <person name="Zwiers L.-H."/>
            <person name="Oliver R.P."/>
            <person name="Grigoriev I.V."/>
            <person name="Kema G.H.J."/>
        </authorList>
    </citation>
    <scope>NUCLEOTIDE SEQUENCE [LARGE SCALE GENOMIC DNA]</scope>
    <source>
        <strain evidence="2">CBS 115943 / IPO323</strain>
    </source>
</reference>
<proteinExistence type="predicted"/>
<dbReference type="GeneID" id="13399935"/>
<evidence type="ECO:0000313" key="2">
    <source>
        <dbReference type="Proteomes" id="UP000008062"/>
    </source>
</evidence>
<dbReference type="Proteomes" id="UP000008062">
    <property type="component" value="Chromosome 16"/>
</dbReference>
<protein>
    <submittedName>
        <fullName evidence="1">Uncharacterized protein</fullName>
    </submittedName>
</protein>
<name>F9XR81_ZYMTI</name>
<dbReference type="KEGG" id="ztr:MYCGRDRAFT_97740"/>
<dbReference type="AlphaFoldDB" id="F9XR81"/>
<dbReference type="HOGENOM" id="CLU_1856868_0_0_1"/>
<accession>F9XR81</accession>
<dbReference type="STRING" id="336722.F9XR81"/>
<organism evidence="1 2">
    <name type="scientific">Zymoseptoria tritici (strain CBS 115943 / IPO323)</name>
    <name type="common">Speckled leaf blotch fungus</name>
    <name type="synonym">Septoria tritici</name>
    <dbReference type="NCBI Taxonomy" id="336722"/>
    <lineage>
        <taxon>Eukaryota</taxon>
        <taxon>Fungi</taxon>
        <taxon>Dikarya</taxon>
        <taxon>Ascomycota</taxon>
        <taxon>Pezizomycotina</taxon>
        <taxon>Dothideomycetes</taxon>
        <taxon>Dothideomycetidae</taxon>
        <taxon>Mycosphaerellales</taxon>
        <taxon>Mycosphaerellaceae</taxon>
        <taxon>Zymoseptoria</taxon>
    </lineage>
</organism>
<sequence>MPAGSNLRTHRLDLREDPQRCPLTPHYRSVSFKRYSALPREVRRKLRYPYTRMRETAAFGLLVRQFERTSGQPPSDLGRCRDAMDRCFQLLCALQDCRAQGVFHGDIKSETPSTFLYFSSFRFLFQLAGWVAVTYVMK</sequence>